<dbReference type="Proteomes" id="UP000230423">
    <property type="component" value="Unassembled WGS sequence"/>
</dbReference>
<reference evidence="1 2" key="1">
    <citation type="submission" date="2015-09" db="EMBL/GenBank/DDBJ databases">
        <title>Draft genome of the parasitic nematode Teladorsagia circumcincta isolate WARC Sus (inbred).</title>
        <authorList>
            <person name="Mitreva M."/>
        </authorList>
    </citation>
    <scope>NUCLEOTIDE SEQUENCE [LARGE SCALE GENOMIC DNA]</scope>
    <source>
        <strain evidence="1 2">S</strain>
    </source>
</reference>
<protein>
    <submittedName>
        <fullName evidence="1">Uncharacterized protein</fullName>
    </submittedName>
</protein>
<sequence>MNIGARLMLQLQNQGLRGFGLFVRCLLRLNNANVFAGFMLQLENQDVHRNAWKAYHQRVAVAVTAMKR</sequence>
<dbReference type="AlphaFoldDB" id="A0A2G9UN76"/>
<keyword evidence="2" id="KW-1185">Reference proteome</keyword>
<gene>
    <name evidence="1" type="ORF">TELCIR_06492</name>
</gene>
<dbReference type="EMBL" id="KZ345904">
    <property type="protein sequence ID" value="PIO71606.1"/>
    <property type="molecule type" value="Genomic_DNA"/>
</dbReference>
<proteinExistence type="predicted"/>
<evidence type="ECO:0000313" key="1">
    <source>
        <dbReference type="EMBL" id="PIO71606.1"/>
    </source>
</evidence>
<organism evidence="1 2">
    <name type="scientific">Teladorsagia circumcincta</name>
    <name type="common">Brown stomach worm</name>
    <name type="synonym">Ostertagia circumcincta</name>
    <dbReference type="NCBI Taxonomy" id="45464"/>
    <lineage>
        <taxon>Eukaryota</taxon>
        <taxon>Metazoa</taxon>
        <taxon>Ecdysozoa</taxon>
        <taxon>Nematoda</taxon>
        <taxon>Chromadorea</taxon>
        <taxon>Rhabditida</taxon>
        <taxon>Rhabditina</taxon>
        <taxon>Rhabditomorpha</taxon>
        <taxon>Strongyloidea</taxon>
        <taxon>Trichostrongylidae</taxon>
        <taxon>Teladorsagia</taxon>
    </lineage>
</organism>
<evidence type="ECO:0000313" key="2">
    <source>
        <dbReference type="Proteomes" id="UP000230423"/>
    </source>
</evidence>
<name>A0A2G9UN76_TELCI</name>
<accession>A0A2G9UN76</accession>